<sequence length="81" mass="8834">MCRARLSAYELRVESCRFVIAHNYRLCLRAVAAAGCIVPAERIKFAIEIGISVILEDLAACVLNLKVNGVISSRGNASRLD</sequence>
<dbReference type="EMBL" id="REGN01003933">
    <property type="protein sequence ID" value="RNA19999.1"/>
    <property type="molecule type" value="Genomic_DNA"/>
</dbReference>
<dbReference type="Proteomes" id="UP000276133">
    <property type="component" value="Unassembled WGS sequence"/>
</dbReference>
<evidence type="ECO:0000313" key="1">
    <source>
        <dbReference type="EMBL" id="RNA19999.1"/>
    </source>
</evidence>
<comment type="caution">
    <text evidence="1">The sequence shown here is derived from an EMBL/GenBank/DDBJ whole genome shotgun (WGS) entry which is preliminary data.</text>
</comment>
<reference evidence="1 2" key="1">
    <citation type="journal article" date="2018" name="Sci. Rep.">
        <title>Genomic signatures of local adaptation to the degree of environmental predictability in rotifers.</title>
        <authorList>
            <person name="Franch-Gras L."/>
            <person name="Hahn C."/>
            <person name="Garcia-Roger E.M."/>
            <person name="Carmona M.J."/>
            <person name="Serra M."/>
            <person name="Gomez A."/>
        </authorList>
    </citation>
    <scope>NUCLEOTIDE SEQUENCE [LARGE SCALE GENOMIC DNA]</scope>
    <source>
        <strain evidence="1">HYR1</strain>
    </source>
</reference>
<accession>A0A3M7R955</accession>
<keyword evidence="2" id="KW-1185">Reference proteome</keyword>
<proteinExistence type="predicted"/>
<organism evidence="1 2">
    <name type="scientific">Brachionus plicatilis</name>
    <name type="common">Marine rotifer</name>
    <name type="synonym">Brachionus muelleri</name>
    <dbReference type="NCBI Taxonomy" id="10195"/>
    <lineage>
        <taxon>Eukaryota</taxon>
        <taxon>Metazoa</taxon>
        <taxon>Spiralia</taxon>
        <taxon>Gnathifera</taxon>
        <taxon>Rotifera</taxon>
        <taxon>Eurotatoria</taxon>
        <taxon>Monogononta</taxon>
        <taxon>Pseudotrocha</taxon>
        <taxon>Ploima</taxon>
        <taxon>Brachionidae</taxon>
        <taxon>Brachionus</taxon>
    </lineage>
</organism>
<name>A0A3M7R955_BRAPC</name>
<gene>
    <name evidence="1" type="ORF">BpHYR1_028107</name>
</gene>
<dbReference type="AlphaFoldDB" id="A0A3M7R955"/>
<evidence type="ECO:0000313" key="2">
    <source>
        <dbReference type="Proteomes" id="UP000276133"/>
    </source>
</evidence>
<protein>
    <submittedName>
        <fullName evidence="1">Uncharacterized protein</fullName>
    </submittedName>
</protein>